<dbReference type="RefSeq" id="WP_182161417.1">
    <property type="nucleotide sequence ID" value="NZ_JACFXV010000029.1"/>
</dbReference>
<keyword evidence="1" id="KW-0472">Membrane</keyword>
<accession>A0A839A854</accession>
<dbReference type="AlphaFoldDB" id="A0A839A854"/>
<keyword evidence="3" id="KW-1185">Reference proteome</keyword>
<reference evidence="2 3" key="1">
    <citation type="submission" date="2020-07" db="EMBL/GenBank/DDBJ databases">
        <title>Stappia sp., F7233, whole genome shotgun sequencing project.</title>
        <authorList>
            <person name="Jiang S."/>
            <person name="Liu Z.W."/>
            <person name="Du Z.J."/>
        </authorList>
    </citation>
    <scope>NUCLEOTIDE SEQUENCE [LARGE SCALE GENOMIC DNA]</scope>
    <source>
        <strain evidence="2 3">F7233</strain>
    </source>
</reference>
<keyword evidence="1" id="KW-0812">Transmembrane</keyword>
<keyword evidence="1" id="KW-1133">Transmembrane helix</keyword>
<organism evidence="2 3">
    <name type="scientific">Stappia albiluteola</name>
    <dbReference type="NCBI Taxonomy" id="2758565"/>
    <lineage>
        <taxon>Bacteria</taxon>
        <taxon>Pseudomonadati</taxon>
        <taxon>Pseudomonadota</taxon>
        <taxon>Alphaproteobacteria</taxon>
        <taxon>Hyphomicrobiales</taxon>
        <taxon>Stappiaceae</taxon>
        <taxon>Stappia</taxon>
    </lineage>
</organism>
<comment type="caution">
    <text evidence="2">The sequence shown here is derived from an EMBL/GenBank/DDBJ whole genome shotgun (WGS) entry which is preliminary data.</text>
</comment>
<sequence>MKTVALATGIAMHHALLLAAYLASGPLRTHYLDPVAGPLPGAMGEAALFVAVSMASVALVLPRLSPDWTVVHAVTVGSGALLLFAISDAAIATVFCGVPLTGHFARFGTQPGLIQAGALAFHVAAPALWLVDEGKNAGQKGQRPAATNFE</sequence>
<feature type="transmembrane region" description="Helical" evidence="1">
    <location>
        <begin position="73"/>
        <end position="100"/>
    </location>
</feature>
<feature type="transmembrane region" description="Helical" evidence="1">
    <location>
        <begin position="43"/>
        <end position="61"/>
    </location>
</feature>
<gene>
    <name evidence="2" type="ORF">H2509_01030</name>
</gene>
<dbReference type="EMBL" id="JACFXV010000029">
    <property type="protein sequence ID" value="MBA5775703.1"/>
    <property type="molecule type" value="Genomic_DNA"/>
</dbReference>
<proteinExistence type="predicted"/>
<protein>
    <submittedName>
        <fullName evidence="2">Uncharacterized protein</fullName>
    </submittedName>
</protein>
<evidence type="ECO:0000313" key="2">
    <source>
        <dbReference type="EMBL" id="MBA5775703.1"/>
    </source>
</evidence>
<dbReference type="Proteomes" id="UP000541109">
    <property type="component" value="Unassembled WGS sequence"/>
</dbReference>
<feature type="transmembrane region" description="Helical" evidence="1">
    <location>
        <begin position="112"/>
        <end position="131"/>
    </location>
</feature>
<evidence type="ECO:0000313" key="3">
    <source>
        <dbReference type="Proteomes" id="UP000541109"/>
    </source>
</evidence>
<evidence type="ECO:0000256" key="1">
    <source>
        <dbReference type="SAM" id="Phobius"/>
    </source>
</evidence>
<name>A0A839A854_9HYPH</name>